<evidence type="ECO:0000256" key="2">
    <source>
        <dbReference type="ARBA" id="ARBA00022729"/>
    </source>
</evidence>
<dbReference type="Pfam" id="PF07980">
    <property type="entry name" value="SusD_RagB"/>
    <property type="match status" value="1"/>
</dbReference>
<evidence type="ECO:0000256" key="3">
    <source>
        <dbReference type="ARBA" id="ARBA00023136"/>
    </source>
</evidence>
<dbReference type="Gene3D" id="1.25.40.10">
    <property type="entry name" value="Tetratricopeptide repeat domain"/>
    <property type="match status" value="1"/>
</dbReference>
<feature type="domain" description="RagB/SusD" evidence="5">
    <location>
        <begin position="575"/>
        <end position="735"/>
    </location>
</feature>
<keyword evidence="3" id="KW-0472">Membrane</keyword>
<comment type="subcellular location">
    <subcellularLocation>
        <location evidence="1">Cell outer membrane</location>
    </subcellularLocation>
</comment>
<dbReference type="GO" id="GO:0009279">
    <property type="term" value="C:cell outer membrane"/>
    <property type="evidence" value="ECO:0007669"/>
    <property type="project" value="UniProtKB-SubCell"/>
</dbReference>
<evidence type="ECO:0000256" key="4">
    <source>
        <dbReference type="ARBA" id="ARBA00023237"/>
    </source>
</evidence>
<proteinExistence type="predicted"/>
<dbReference type="AlphaFoldDB" id="A0A3B0UHV0"/>
<dbReference type="CDD" id="cd12956">
    <property type="entry name" value="CBM_SusE-F_like"/>
    <property type="match status" value="1"/>
</dbReference>
<sequence length="735" mass="81272">MYRLYYKLIMLAGLVFVLASCTKDLNTVPLDPKVMTSASVFDNPAAYKEALAKIYAGLAVSGQEGPSGMPDISGIDEGFGQYLRGLWYLEELPTDEAVISWNDQTIKNFHNQDWGSSDVFISAFYYRIFYQIGLCNEFLRQTTDTKLNSRGVSAALKTKIVHYRAEARFMRALSYYHALDEFGSVPFVTDKDPVGAFFPKQISRVDLFKYIETELKAIEPNLIDARQNEYGRADKAADWMLLAKLYLNAKVFTGQERNTDVITYTKKIINAGYSLEPKYANLFLADNNLNNNEVIFPIDFDGIRTRTWGGTTFIIHAAVGGSMNPADFGIDGGWAGTRTTSALVKKFYPNLVTPYASPVLKNAKANYPVLHVPGSYQGWDPADNKTVIASVNSDNKYEGYLYFADAGAQFKFVKGTTWSDPNWGNSSGDGKTLDPGGANITVADAGYYKINVDLTSLTYSAVKTTWGVIGDATAGGWSSDQDMTYDPKTDTWSATLDLTVGSLKFRANHDWTINYGDTGANGILSEGGDNINITTAGTYVITLKLGAPDYTYTIIKKAYDHRAMFWTDGQSLEIKDVGKFTDGYAVTKFKNITSKGVPGSDLTFPDTDFPLFRLADVYLMYAEAVVRGGTGGDMATAVSYINKLRERAYGDNSGNITASDLTLNFILNERARELYWEAHRRTDLIRFGKFTGGSYLWPWKGGVKGGTATDSHYNLYPIPASDITANPNLKQNPGY</sequence>
<dbReference type="Gene3D" id="1.25.40.900">
    <property type="match status" value="1"/>
</dbReference>
<protein>
    <submittedName>
        <fullName evidence="6">Cell surface glycan-binding lipoprotein, utilization system for glycans and polysaccharides (PUL), SusD family</fullName>
    </submittedName>
</protein>
<accession>A0A3B0UHV0</accession>
<name>A0A3B0UHV0_9ZZZZ</name>
<reference evidence="6" key="1">
    <citation type="submission" date="2018-06" db="EMBL/GenBank/DDBJ databases">
        <authorList>
            <person name="Zhirakovskaya E."/>
        </authorList>
    </citation>
    <scope>NUCLEOTIDE SEQUENCE</scope>
</reference>
<dbReference type="CDD" id="cd12967">
    <property type="entry name" value="CBM_SusE-F_like_u1"/>
    <property type="match status" value="1"/>
</dbReference>
<dbReference type="GO" id="GO:2001070">
    <property type="term" value="F:starch binding"/>
    <property type="evidence" value="ECO:0007669"/>
    <property type="project" value="InterPro"/>
</dbReference>
<keyword evidence="4" id="KW-0998">Cell outer membrane</keyword>
<keyword evidence="2" id="KW-0732">Signal</keyword>
<organism evidence="6">
    <name type="scientific">hydrothermal vent metagenome</name>
    <dbReference type="NCBI Taxonomy" id="652676"/>
    <lineage>
        <taxon>unclassified sequences</taxon>
        <taxon>metagenomes</taxon>
        <taxon>ecological metagenomes</taxon>
    </lineage>
</organism>
<evidence type="ECO:0000256" key="1">
    <source>
        <dbReference type="ARBA" id="ARBA00004442"/>
    </source>
</evidence>
<evidence type="ECO:0000313" key="6">
    <source>
        <dbReference type="EMBL" id="VAW30198.1"/>
    </source>
</evidence>
<dbReference type="Gene3D" id="2.60.40.3620">
    <property type="match status" value="2"/>
</dbReference>
<evidence type="ECO:0000259" key="5">
    <source>
        <dbReference type="Pfam" id="PF07980"/>
    </source>
</evidence>
<dbReference type="Gene3D" id="1.10.3780.10">
    <property type="entry name" value="SusD-like"/>
    <property type="match status" value="1"/>
</dbReference>
<dbReference type="InterPro" id="IPR011990">
    <property type="entry name" value="TPR-like_helical_dom_sf"/>
</dbReference>
<dbReference type="PROSITE" id="PS51257">
    <property type="entry name" value="PROKAR_LIPOPROTEIN"/>
    <property type="match status" value="1"/>
</dbReference>
<dbReference type="EMBL" id="UOET01000486">
    <property type="protein sequence ID" value="VAW30198.1"/>
    <property type="molecule type" value="Genomic_DNA"/>
</dbReference>
<dbReference type="SUPFAM" id="SSF48452">
    <property type="entry name" value="TPR-like"/>
    <property type="match status" value="1"/>
</dbReference>
<gene>
    <name evidence="6" type="ORF">MNBD_BACTEROID07-558</name>
</gene>
<keyword evidence="6" id="KW-0449">Lipoprotein</keyword>
<dbReference type="Gene3D" id="1.25.40.890">
    <property type="match status" value="1"/>
</dbReference>
<dbReference type="InterPro" id="IPR012944">
    <property type="entry name" value="SusD_RagB_dom"/>
</dbReference>